<dbReference type="PANTHER" id="PTHR46288:SF80">
    <property type="entry name" value="CYSTEINE_HISTIDINE-RICH C1 DOMAIN FAMILY PROTEIN"/>
    <property type="match status" value="1"/>
</dbReference>
<protein>
    <recommendedName>
        <fullName evidence="2">DC1 domain-containing protein</fullName>
    </recommendedName>
</protein>
<dbReference type="Gene3D" id="3.30.60.20">
    <property type="match status" value="1"/>
</dbReference>
<dbReference type="EMBL" id="CP136897">
    <property type="protein sequence ID" value="WOL16844.1"/>
    <property type="molecule type" value="Genomic_DNA"/>
</dbReference>
<evidence type="ECO:0000313" key="3">
    <source>
        <dbReference type="EMBL" id="WOL16844.1"/>
    </source>
</evidence>
<dbReference type="InterPro" id="IPR004146">
    <property type="entry name" value="DC1"/>
</dbReference>
<evidence type="ECO:0000256" key="1">
    <source>
        <dbReference type="ARBA" id="ARBA00022737"/>
    </source>
</evidence>
<keyword evidence="4" id="KW-1185">Reference proteome</keyword>
<evidence type="ECO:0000259" key="2">
    <source>
        <dbReference type="Pfam" id="PF03107"/>
    </source>
</evidence>
<dbReference type="Pfam" id="PF03107">
    <property type="entry name" value="C1_2"/>
    <property type="match status" value="3"/>
</dbReference>
<dbReference type="PANTHER" id="PTHR46288">
    <property type="entry name" value="PHORBOL-ESTER/DAG-TYPE DOMAIN-CONTAINING PROTEIN"/>
    <property type="match status" value="1"/>
</dbReference>
<feature type="domain" description="DC1" evidence="2">
    <location>
        <begin position="13"/>
        <end position="67"/>
    </location>
</feature>
<reference evidence="3 4" key="1">
    <citation type="submission" date="2023-10" db="EMBL/GenBank/DDBJ databases">
        <title>Chromosome-scale genome assembly provides insights into flower coloration mechanisms of Canna indica.</title>
        <authorList>
            <person name="Li C."/>
        </authorList>
    </citation>
    <scope>NUCLEOTIDE SEQUENCE [LARGE SCALE GENOMIC DNA]</scope>
    <source>
        <tissue evidence="3">Flower</tissue>
    </source>
</reference>
<dbReference type="InterPro" id="IPR046349">
    <property type="entry name" value="C1-like_sf"/>
</dbReference>
<feature type="domain" description="DC1" evidence="2">
    <location>
        <begin position="81"/>
        <end position="124"/>
    </location>
</feature>
<gene>
    <name evidence="3" type="ORF">Cni_G25632</name>
</gene>
<dbReference type="Proteomes" id="UP001327560">
    <property type="component" value="Chromosome 8"/>
</dbReference>
<feature type="domain" description="DC1" evidence="2">
    <location>
        <begin position="135"/>
        <end position="181"/>
    </location>
</feature>
<dbReference type="SUPFAM" id="SSF57889">
    <property type="entry name" value="Cysteine-rich domain"/>
    <property type="match status" value="1"/>
</dbReference>
<organism evidence="3 4">
    <name type="scientific">Canna indica</name>
    <name type="common">Indian-shot</name>
    <dbReference type="NCBI Taxonomy" id="4628"/>
    <lineage>
        <taxon>Eukaryota</taxon>
        <taxon>Viridiplantae</taxon>
        <taxon>Streptophyta</taxon>
        <taxon>Embryophyta</taxon>
        <taxon>Tracheophyta</taxon>
        <taxon>Spermatophyta</taxon>
        <taxon>Magnoliopsida</taxon>
        <taxon>Liliopsida</taxon>
        <taxon>Zingiberales</taxon>
        <taxon>Cannaceae</taxon>
        <taxon>Canna</taxon>
    </lineage>
</organism>
<sequence length="237" mass="25120">MGRLGHELVISHFSHPHSLELTSLHHDHHHQPAAAVATCAGCALSISGDDFAYSCKPCGYTLHLACAQMPQRISHPADSVHRLTLLAGNSSFSSTCAACGGAVVGGAFFYHCRDCNLNLHCACAALPLSVAHGGHLHPLTLFFLPPYENKSFSCDVCEQPGSFQWVYGCAMCGFDAHVGCATARETAVQGYADPATTTGLRMTLQKLESGLGDKRRAKKVVKKVAVTVGASLLCTIL</sequence>
<proteinExistence type="predicted"/>
<keyword evidence="1" id="KW-0677">Repeat</keyword>
<evidence type="ECO:0000313" key="4">
    <source>
        <dbReference type="Proteomes" id="UP001327560"/>
    </source>
</evidence>
<name>A0AAQ3QMK8_9LILI</name>
<accession>A0AAQ3QMK8</accession>
<dbReference type="AlphaFoldDB" id="A0AAQ3QMK8"/>